<organism evidence="3 4">
    <name type="scientific">Dyadobacter helix</name>
    <dbReference type="NCBI Taxonomy" id="2822344"/>
    <lineage>
        <taxon>Bacteria</taxon>
        <taxon>Pseudomonadati</taxon>
        <taxon>Bacteroidota</taxon>
        <taxon>Cytophagia</taxon>
        <taxon>Cytophagales</taxon>
        <taxon>Spirosomataceae</taxon>
        <taxon>Dyadobacter</taxon>
    </lineage>
</organism>
<evidence type="ECO:0008006" key="5">
    <source>
        <dbReference type="Google" id="ProtNLM"/>
    </source>
</evidence>
<feature type="domain" description="Protein FecR C-terminal" evidence="2">
    <location>
        <begin position="264"/>
        <end position="330"/>
    </location>
</feature>
<dbReference type="PANTHER" id="PTHR30273">
    <property type="entry name" value="PERIPLASMIC SIGNAL SENSOR AND SIGMA FACTOR ACTIVATOR FECR-RELATED"/>
    <property type="match status" value="1"/>
</dbReference>
<comment type="caution">
    <text evidence="3">The sequence shown here is derived from an EMBL/GenBank/DDBJ whole genome shotgun (WGS) entry which is preliminary data.</text>
</comment>
<dbReference type="EMBL" id="CAJRAF010000001">
    <property type="protein sequence ID" value="CAG4994517.1"/>
    <property type="molecule type" value="Genomic_DNA"/>
</dbReference>
<evidence type="ECO:0000259" key="2">
    <source>
        <dbReference type="Pfam" id="PF16344"/>
    </source>
</evidence>
<dbReference type="InterPro" id="IPR012373">
    <property type="entry name" value="Ferrdict_sens_TM"/>
</dbReference>
<keyword evidence="4" id="KW-1185">Reference proteome</keyword>
<dbReference type="Proteomes" id="UP000680038">
    <property type="component" value="Unassembled WGS sequence"/>
</dbReference>
<evidence type="ECO:0000313" key="4">
    <source>
        <dbReference type="Proteomes" id="UP000680038"/>
    </source>
</evidence>
<name>A0A916NKF5_9BACT</name>
<sequence>MKQPFISHHLLKKYLDSQCTDQEKETVEKWYNAINGIPNYLDTLPEHEQKRLKTETYSFIERALSEGSATNRSRLVRWSVAAAASFLVFALGYFALKKTGTRDQIIVAENKPVTEDKLVTFTNNDSKINQHKLPDGTTVWMYSEASISYPAVFDQADRKVKFSGEGYFDVAHDSKHPFYIAVGQMQIKVLGTSFNVKASANQKIYEISVVSGSVSVSSTNTDSNTQPMVLKPREQAFFELGSERLTMAKIPAQPKKEIYEPVSIVFEGTPVKRVIELLDERFDIKIHLMNPKMAECGLTADFEQQSLPAIMEMLCTSLDASYSISGKTILLDGPSCE</sequence>
<feature type="domain" description="FecR protein" evidence="1">
    <location>
        <begin position="127"/>
        <end position="214"/>
    </location>
</feature>
<reference evidence="3" key="1">
    <citation type="submission" date="2021-04" db="EMBL/GenBank/DDBJ databases">
        <authorList>
            <person name="Rodrigo-Torres L."/>
            <person name="Arahal R. D."/>
            <person name="Lucena T."/>
        </authorList>
    </citation>
    <scope>NUCLEOTIDE SEQUENCE</scope>
    <source>
        <strain evidence="3">CECT 9275</strain>
    </source>
</reference>
<dbReference type="AlphaFoldDB" id="A0A916NKF5"/>
<dbReference type="Pfam" id="PF04773">
    <property type="entry name" value="FecR"/>
    <property type="match status" value="1"/>
</dbReference>
<evidence type="ECO:0000313" key="3">
    <source>
        <dbReference type="EMBL" id="CAG4994517.1"/>
    </source>
</evidence>
<dbReference type="Gene3D" id="3.55.50.30">
    <property type="match status" value="1"/>
</dbReference>
<dbReference type="Pfam" id="PF16344">
    <property type="entry name" value="FecR_C"/>
    <property type="match status" value="1"/>
</dbReference>
<dbReference type="PANTHER" id="PTHR30273:SF2">
    <property type="entry name" value="PROTEIN FECR"/>
    <property type="match status" value="1"/>
</dbReference>
<protein>
    <recommendedName>
        <fullName evidence="5">FecR family protein</fullName>
    </recommendedName>
</protein>
<dbReference type="PIRSF" id="PIRSF018266">
    <property type="entry name" value="FecR"/>
    <property type="match status" value="1"/>
</dbReference>
<proteinExistence type="predicted"/>
<gene>
    <name evidence="3" type="ORF">DYBT9275_01409</name>
</gene>
<dbReference type="Gene3D" id="2.60.120.1440">
    <property type="match status" value="1"/>
</dbReference>
<evidence type="ECO:0000259" key="1">
    <source>
        <dbReference type="Pfam" id="PF04773"/>
    </source>
</evidence>
<accession>A0A916NKF5</accession>
<dbReference type="InterPro" id="IPR032508">
    <property type="entry name" value="FecR_C"/>
</dbReference>
<dbReference type="InterPro" id="IPR006860">
    <property type="entry name" value="FecR"/>
</dbReference>
<dbReference type="GO" id="GO:0016989">
    <property type="term" value="F:sigma factor antagonist activity"/>
    <property type="evidence" value="ECO:0007669"/>
    <property type="project" value="TreeGrafter"/>
</dbReference>
<dbReference type="RefSeq" id="WP_215238059.1">
    <property type="nucleotide sequence ID" value="NZ_CAJRAF010000001.1"/>
</dbReference>